<feature type="transmembrane region" description="Helical" evidence="8">
    <location>
        <begin position="239"/>
        <end position="258"/>
    </location>
</feature>
<comment type="caution">
    <text evidence="10">The sequence shown here is derived from an EMBL/GenBank/DDBJ whole genome shotgun (WGS) entry which is preliminary data.</text>
</comment>
<feature type="transmembrane region" description="Helical" evidence="8">
    <location>
        <begin position="124"/>
        <end position="145"/>
    </location>
</feature>
<keyword evidence="11" id="KW-1185">Reference proteome</keyword>
<dbReference type="SUPFAM" id="SSF111352">
    <property type="entry name" value="Ammonium transporter"/>
    <property type="match status" value="1"/>
</dbReference>
<evidence type="ECO:0000256" key="7">
    <source>
        <dbReference type="ARBA" id="ARBA00023177"/>
    </source>
</evidence>
<feature type="transmembrane region" description="Helical" evidence="8">
    <location>
        <begin position="65"/>
        <end position="82"/>
    </location>
</feature>
<feature type="transmembrane region" description="Helical" evidence="8">
    <location>
        <begin position="207"/>
        <end position="227"/>
    </location>
</feature>
<keyword evidence="5 8" id="KW-1133">Transmembrane helix</keyword>
<dbReference type="InterPro" id="IPR024041">
    <property type="entry name" value="NH4_transpt_AmtB-like_dom"/>
</dbReference>
<evidence type="ECO:0000256" key="5">
    <source>
        <dbReference type="ARBA" id="ARBA00022989"/>
    </source>
</evidence>
<evidence type="ECO:0000259" key="9">
    <source>
        <dbReference type="Pfam" id="PF00909"/>
    </source>
</evidence>
<reference evidence="10 11" key="1">
    <citation type="submission" date="2017-12" db="EMBL/GenBank/DDBJ databases">
        <title>Sequencing, de novo assembly and annotation of complete genome of a new Thraustochytrid species, strain FCC1311.</title>
        <authorList>
            <person name="Sedici K."/>
            <person name="Godart F."/>
            <person name="Aiese Cigliano R."/>
            <person name="Sanseverino W."/>
            <person name="Barakat M."/>
            <person name="Ortet P."/>
            <person name="Marechal E."/>
            <person name="Cagnac O."/>
            <person name="Amato A."/>
        </authorList>
    </citation>
    <scope>NUCLEOTIDE SEQUENCE [LARGE SCALE GENOMIC DNA]</scope>
</reference>
<dbReference type="GO" id="GO:0008519">
    <property type="term" value="F:ammonium channel activity"/>
    <property type="evidence" value="ECO:0007669"/>
    <property type="project" value="InterPro"/>
</dbReference>
<feature type="transmembrane region" description="Helical" evidence="8">
    <location>
        <begin position="290"/>
        <end position="312"/>
    </location>
</feature>
<feature type="transmembrane region" description="Helical" evidence="8">
    <location>
        <begin position="354"/>
        <end position="380"/>
    </location>
</feature>
<dbReference type="GO" id="GO:0097272">
    <property type="term" value="P:ammonium homeostasis"/>
    <property type="evidence" value="ECO:0007669"/>
    <property type="project" value="TreeGrafter"/>
</dbReference>
<keyword evidence="3" id="KW-0813">Transport</keyword>
<feature type="transmembrane region" description="Helical" evidence="8">
    <location>
        <begin position="94"/>
        <end position="117"/>
    </location>
</feature>
<evidence type="ECO:0000256" key="6">
    <source>
        <dbReference type="ARBA" id="ARBA00023136"/>
    </source>
</evidence>
<feature type="transmembrane region" description="Helical" evidence="8">
    <location>
        <begin position="157"/>
        <end position="178"/>
    </location>
</feature>
<keyword evidence="6 8" id="KW-0472">Membrane</keyword>
<evidence type="ECO:0000313" key="11">
    <source>
        <dbReference type="Proteomes" id="UP000241890"/>
    </source>
</evidence>
<evidence type="ECO:0000256" key="4">
    <source>
        <dbReference type="ARBA" id="ARBA00022692"/>
    </source>
</evidence>
<evidence type="ECO:0000256" key="1">
    <source>
        <dbReference type="ARBA" id="ARBA00004141"/>
    </source>
</evidence>
<evidence type="ECO:0000313" key="10">
    <source>
        <dbReference type="EMBL" id="GBG34297.1"/>
    </source>
</evidence>
<organism evidence="10 11">
    <name type="scientific">Hondaea fermentalgiana</name>
    <dbReference type="NCBI Taxonomy" id="2315210"/>
    <lineage>
        <taxon>Eukaryota</taxon>
        <taxon>Sar</taxon>
        <taxon>Stramenopiles</taxon>
        <taxon>Bigyra</taxon>
        <taxon>Labyrinthulomycetes</taxon>
        <taxon>Thraustochytrida</taxon>
        <taxon>Thraustochytriidae</taxon>
        <taxon>Hondaea</taxon>
    </lineage>
</organism>
<keyword evidence="4 8" id="KW-0812">Transmembrane</keyword>
<evidence type="ECO:0000256" key="3">
    <source>
        <dbReference type="ARBA" id="ARBA00022448"/>
    </source>
</evidence>
<feature type="domain" description="Ammonium transporter AmtB-like" evidence="9">
    <location>
        <begin position="25"/>
        <end position="406"/>
    </location>
</feature>
<sequence length="481" mass="51288">MSVTYATTEELAAMQEQLTSNLSVVWILLNSINIMLMQTGFAMLEAGAVHRKHIKSILSKNLMDCAIGTLAWWGFGYSIFTMSNEFATNKTESFAGFFLMFAFAVTCGTIASGAVVGRLRFPTYMILAFFIIGCLYPLIAGWVWSEKGFLYGRYTDVAGGVVVHGVGGVCAFVAAALIGPRNDRFDGLGTGDVVVVPSPGNSPPLQVLGALLLFCAWFSFNGVSAGLGDAEGLNAASRAMVTTLLASSAAACVGLILVRSITGYYDLGVTFNCLLAGLVSVTGNCSLIDTWAAVLIGAISAPVFIWSDRFILYKLHVDDPISASALHGVVGIYGGLCTGVFHRTEGVIHGHGDLLLVQLWGTLLIVVVSGVSVFVVLQVLRLFSPKRKLTVSAEAQLLGMDFYYHDRDIIENLTAARIREFNVRKQAMARALALSEKTSSSHSDGTASQAASSLSADVVVGDMDFEAKKPVFSLLHKKSGV</sequence>
<dbReference type="PANTHER" id="PTHR11730:SF6">
    <property type="entry name" value="AMMONIUM TRANSPORTER"/>
    <property type="match status" value="1"/>
</dbReference>
<dbReference type="Proteomes" id="UP000241890">
    <property type="component" value="Unassembled WGS sequence"/>
</dbReference>
<evidence type="ECO:0000256" key="8">
    <source>
        <dbReference type="SAM" id="Phobius"/>
    </source>
</evidence>
<evidence type="ECO:0000256" key="2">
    <source>
        <dbReference type="ARBA" id="ARBA00005887"/>
    </source>
</evidence>
<comment type="subcellular location">
    <subcellularLocation>
        <location evidence="1">Membrane</location>
        <topology evidence="1">Multi-pass membrane protein</topology>
    </subcellularLocation>
</comment>
<proteinExistence type="inferred from homology"/>
<dbReference type="OrthoDB" id="534912at2759"/>
<dbReference type="InterPro" id="IPR029020">
    <property type="entry name" value="Ammonium/urea_transptr"/>
</dbReference>
<accession>A0A2R5GTU5</accession>
<dbReference type="GO" id="GO:0005886">
    <property type="term" value="C:plasma membrane"/>
    <property type="evidence" value="ECO:0007669"/>
    <property type="project" value="TreeGrafter"/>
</dbReference>
<keyword evidence="7" id="KW-0924">Ammonia transport</keyword>
<gene>
    <name evidence="10" type="ORF">FCC1311_105202</name>
</gene>
<dbReference type="Gene3D" id="1.10.3430.10">
    <property type="entry name" value="Ammonium transporter AmtB like domains"/>
    <property type="match status" value="1"/>
</dbReference>
<dbReference type="AlphaFoldDB" id="A0A2R5GTU5"/>
<feature type="transmembrane region" description="Helical" evidence="8">
    <location>
        <begin position="324"/>
        <end position="342"/>
    </location>
</feature>
<protein>
    <submittedName>
        <fullName evidence="10">Ammonium transporter</fullName>
    </submittedName>
</protein>
<name>A0A2R5GTU5_9STRA</name>
<dbReference type="PANTHER" id="PTHR11730">
    <property type="entry name" value="AMMONIUM TRANSPORTER"/>
    <property type="match status" value="1"/>
</dbReference>
<dbReference type="InParanoid" id="A0A2R5GTU5"/>
<feature type="transmembrane region" description="Helical" evidence="8">
    <location>
        <begin position="24"/>
        <end position="44"/>
    </location>
</feature>
<comment type="similarity">
    <text evidence="2">Belongs to the ammonia transporter channel (TC 1.A.11.2) family.</text>
</comment>
<dbReference type="EMBL" id="BEYU01000186">
    <property type="protein sequence ID" value="GBG34297.1"/>
    <property type="molecule type" value="Genomic_DNA"/>
</dbReference>
<dbReference type="Pfam" id="PF00909">
    <property type="entry name" value="Ammonium_transp"/>
    <property type="match status" value="1"/>
</dbReference>